<protein>
    <submittedName>
        <fullName evidence="2">Uncharacterized protein</fullName>
    </submittedName>
</protein>
<dbReference type="Proteomes" id="UP000250086">
    <property type="component" value="Unassembled WGS sequence"/>
</dbReference>
<accession>A0A2X0V4Z3</accession>
<evidence type="ECO:0000256" key="1">
    <source>
        <dbReference type="SAM" id="SignalP"/>
    </source>
</evidence>
<evidence type="ECO:0000313" key="2">
    <source>
        <dbReference type="EMBL" id="SPT69579.1"/>
    </source>
</evidence>
<evidence type="ECO:0000313" key="3">
    <source>
        <dbReference type="Proteomes" id="UP000250086"/>
    </source>
</evidence>
<dbReference type="RefSeq" id="WP_113743736.1">
    <property type="nucleotide sequence ID" value="NZ_UAPV01000001.1"/>
</dbReference>
<dbReference type="AlphaFoldDB" id="A0A2X0V4Z3"/>
<keyword evidence="1" id="KW-0732">Signal</keyword>
<reference evidence="2 3" key="1">
    <citation type="submission" date="2018-06" db="EMBL/GenBank/DDBJ databases">
        <authorList>
            <consortium name="Pathogen Informatics"/>
            <person name="Doyle S."/>
        </authorList>
    </citation>
    <scope>NUCLEOTIDE SEQUENCE [LARGE SCALE GENOMIC DNA]</scope>
    <source>
        <strain evidence="2 3">NCTC13093</strain>
    </source>
</reference>
<feature type="chain" id="PRO_5015877780" evidence="1">
    <location>
        <begin position="19"/>
        <end position="646"/>
    </location>
</feature>
<name>A0A2X0V4Z3_9GAMM</name>
<gene>
    <name evidence="2" type="ORF">NCTC13093_00957</name>
</gene>
<dbReference type="EMBL" id="UAPV01000001">
    <property type="protein sequence ID" value="SPT69579.1"/>
    <property type="molecule type" value="Genomic_DNA"/>
</dbReference>
<organism evidence="2 3">
    <name type="scientific">Anaerobiospirillum thomasii</name>
    <dbReference type="NCBI Taxonomy" id="179995"/>
    <lineage>
        <taxon>Bacteria</taxon>
        <taxon>Pseudomonadati</taxon>
        <taxon>Pseudomonadota</taxon>
        <taxon>Gammaproteobacteria</taxon>
        <taxon>Aeromonadales</taxon>
        <taxon>Succinivibrionaceae</taxon>
        <taxon>Anaerobiospirillum</taxon>
    </lineage>
</organism>
<feature type="signal peptide" evidence="1">
    <location>
        <begin position="1"/>
        <end position="18"/>
    </location>
</feature>
<proteinExistence type="predicted"/>
<sequence>MRYIVFCALLFSTALAHAAGMWQTGRLDYGDGSSEISAFVDISSNAQLQVVLCSKNQSLKYRFTLVLPKEITNYTIIEAKISTGGTSSTAYAEAAGNSLEFQIDPYTLIALPDSPDLSIEFKAEDAQFLGLDERINVSMLGADLSLRSVASECTVLCTTNGFNCQESLLSAILWPVRGFIHDDPVRLKHLCSKETSALSNIFTLTDKCKAELDDYYSSVGRVPLSFIYKLMHDEKGSYMRYKRLWNEAVSDYTGQSFTEKISVDDSDWYLLEYALLHSHGLKEYPKSFYDILSYKQDPTTLIYEIDNRYEMESLKYKSVLMRRVGSSLNTIKKIDRALKHWNEFYRQFSAQLPQVKQALALKPLMYRKMLLRLWHFAGMPHGLELKPEYAFIQGSAGRLTSDDTLEKKCSYFEGAREDQFFLGGADCLKTIKSSLRDRGLKTPLYYEMTKKYETFIEAWEKSSFNTDGTDKDALELPLGLTLLSALKVYGFGDYFLMRECISTRDNDICSFEAQSSYESYIHEFKNSSAAIAAVSQSDGRRLSDLNTLWQDYQTALSEYTQDLCDKGKIESWRADLMLGMASIMQTDLLLNASYDREELPDESLLLEYSDVADDGLVAPAREDKTQSKNGRTELVDLDAMHYMDKD</sequence>
<keyword evidence="3" id="KW-1185">Reference proteome</keyword>